<evidence type="ECO:0000256" key="2">
    <source>
        <dbReference type="ARBA" id="ARBA00022527"/>
    </source>
</evidence>
<feature type="domain" description="Protein kinase" evidence="10">
    <location>
        <begin position="31"/>
        <end position="465"/>
    </location>
</feature>
<evidence type="ECO:0000256" key="3">
    <source>
        <dbReference type="ARBA" id="ARBA00022679"/>
    </source>
</evidence>
<dbReference type="SUPFAM" id="SSF56112">
    <property type="entry name" value="Protein kinase-like (PK-like)"/>
    <property type="match status" value="1"/>
</dbReference>
<dbReference type="Gene3D" id="3.30.200.20">
    <property type="entry name" value="Phosphorylase Kinase, domain 1"/>
    <property type="match status" value="1"/>
</dbReference>
<evidence type="ECO:0000256" key="4">
    <source>
        <dbReference type="ARBA" id="ARBA00022741"/>
    </source>
</evidence>
<dbReference type="InterPro" id="IPR050660">
    <property type="entry name" value="NEK_Ser/Thr_kinase"/>
</dbReference>
<name>A0ABP0K660_9DINO</name>
<dbReference type="PANTHER" id="PTHR43671">
    <property type="entry name" value="SERINE/THREONINE-PROTEIN KINASE NEK"/>
    <property type="match status" value="1"/>
</dbReference>
<proteinExistence type="predicted"/>
<dbReference type="InterPro" id="IPR000719">
    <property type="entry name" value="Prot_kinase_dom"/>
</dbReference>
<dbReference type="EC" id="2.7.11.1" evidence="1"/>
<dbReference type="InterPro" id="IPR011009">
    <property type="entry name" value="Kinase-like_dom_sf"/>
</dbReference>
<accession>A0ABP0K660</accession>
<comment type="caution">
    <text evidence="11">The sequence shown here is derived from an EMBL/GenBank/DDBJ whole genome shotgun (WGS) entry which is preliminary data.</text>
</comment>
<evidence type="ECO:0000256" key="7">
    <source>
        <dbReference type="ARBA" id="ARBA00047899"/>
    </source>
</evidence>
<comment type="catalytic activity">
    <reaction evidence="8">
        <text>L-seryl-[protein] + ATP = O-phospho-L-seryl-[protein] + ADP + H(+)</text>
        <dbReference type="Rhea" id="RHEA:17989"/>
        <dbReference type="Rhea" id="RHEA-COMP:9863"/>
        <dbReference type="Rhea" id="RHEA-COMP:11604"/>
        <dbReference type="ChEBI" id="CHEBI:15378"/>
        <dbReference type="ChEBI" id="CHEBI:29999"/>
        <dbReference type="ChEBI" id="CHEBI:30616"/>
        <dbReference type="ChEBI" id="CHEBI:83421"/>
        <dbReference type="ChEBI" id="CHEBI:456216"/>
        <dbReference type="EC" id="2.7.11.1"/>
    </reaction>
</comment>
<keyword evidence="2" id="KW-0723">Serine/threonine-protein kinase</keyword>
<keyword evidence="3" id="KW-0808">Transferase</keyword>
<keyword evidence="12" id="KW-1185">Reference proteome</keyword>
<reference evidence="11 12" key="1">
    <citation type="submission" date="2024-02" db="EMBL/GenBank/DDBJ databases">
        <authorList>
            <person name="Chen Y."/>
            <person name="Shah S."/>
            <person name="Dougan E. K."/>
            <person name="Thang M."/>
            <person name="Chan C."/>
        </authorList>
    </citation>
    <scope>NUCLEOTIDE SEQUENCE [LARGE SCALE GENOMIC DNA]</scope>
</reference>
<dbReference type="Gene3D" id="1.10.510.10">
    <property type="entry name" value="Transferase(Phosphotransferase) domain 1"/>
    <property type="match status" value="1"/>
</dbReference>
<dbReference type="PROSITE" id="PS50011">
    <property type="entry name" value="PROTEIN_KINASE_DOM"/>
    <property type="match status" value="1"/>
</dbReference>
<keyword evidence="4" id="KW-0547">Nucleotide-binding</keyword>
<dbReference type="EMBL" id="CAXAMN010007613">
    <property type="protein sequence ID" value="CAK9022163.1"/>
    <property type="molecule type" value="Genomic_DNA"/>
</dbReference>
<sequence>MARPETALSKSELLAACRCFQTGRRLGNRGYAQGRQLSCGATGEVYFGRAAPDSAAFEILHGGFAQARQVALKHMRSINAGVQRQIQQEISTVFRCRAKYAEEVQDPQSQGHPNLVAYLDWFAGPNGLDREVYLVMEFCPFSLADMIFVAGNLRGDYEKLFVPKRGVEPGEKKSPQCHRFPESEVVKVLCDLLNALNFLNRQGLAHRDVKTENILWAEGCYKLADFGTATMLEAAIPRTNECGTLWIMAPELLGRRPHGLNCDVWSLGVVLFEVTSFGKPFNSKELLAYRNSSEAAFPSSFWPFLCAGPVSSPAKTGGKTLPRLKSGPELARTSSRGARPQRTKCRSVTLPPLLISKEAEVEPDSPTSQSPGCEEPGLECKLMLCFYGTFHFITEVDSHAASGLGFCEYDPFLQQRLAFLRKRLQYRWCYSEELRSLIFEDMLREEPELRPIALELWQMLQTSRFETLAQQAEAVEPAAEGNTKEELLRSVCPTNMLRAMNLAPTQGGYLSTASTS</sequence>
<evidence type="ECO:0000256" key="1">
    <source>
        <dbReference type="ARBA" id="ARBA00012513"/>
    </source>
</evidence>
<evidence type="ECO:0000259" key="10">
    <source>
        <dbReference type="PROSITE" id="PS50011"/>
    </source>
</evidence>
<evidence type="ECO:0000256" key="6">
    <source>
        <dbReference type="ARBA" id="ARBA00022840"/>
    </source>
</evidence>
<gene>
    <name evidence="11" type="ORF">CCMP2556_LOCUS14715</name>
</gene>
<evidence type="ECO:0000256" key="5">
    <source>
        <dbReference type="ARBA" id="ARBA00022777"/>
    </source>
</evidence>
<organism evidence="11 12">
    <name type="scientific">Durusdinium trenchii</name>
    <dbReference type="NCBI Taxonomy" id="1381693"/>
    <lineage>
        <taxon>Eukaryota</taxon>
        <taxon>Sar</taxon>
        <taxon>Alveolata</taxon>
        <taxon>Dinophyceae</taxon>
        <taxon>Suessiales</taxon>
        <taxon>Symbiodiniaceae</taxon>
        <taxon>Durusdinium</taxon>
    </lineage>
</organism>
<evidence type="ECO:0000256" key="8">
    <source>
        <dbReference type="ARBA" id="ARBA00048679"/>
    </source>
</evidence>
<keyword evidence="5" id="KW-0418">Kinase</keyword>
<dbReference type="SMART" id="SM00220">
    <property type="entry name" value="S_TKc"/>
    <property type="match status" value="1"/>
</dbReference>
<feature type="region of interest" description="Disordered" evidence="9">
    <location>
        <begin position="313"/>
        <end position="345"/>
    </location>
</feature>
<dbReference type="Pfam" id="PF00069">
    <property type="entry name" value="Pkinase"/>
    <property type="match status" value="1"/>
</dbReference>
<evidence type="ECO:0000313" key="11">
    <source>
        <dbReference type="EMBL" id="CAK9022163.1"/>
    </source>
</evidence>
<evidence type="ECO:0000256" key="9">
    <source>
        <dbReference type="SAM" id="MobiDB-lite"/>
    </source>
</evidence>
<dbReference type="CDD" id="cd00180">
    <property type="entry name" value="PKc"/>
    <property type="match status" value="1"/>
</dbReference>
<comment type="catalytic activity">
    <reaction evidence="7">
        <text>L-threonyl-[protein] + ATP = O-phospho-L-threonyl-[protein] + ADP + H(+)</text>
        <dbReference type="Rhea" id="RHEA:46608"/>
        <dbReference type="Rhea" id="RHEA-COMP:11060"/>
        <dbReference type="Rhea" id="RHEA-COMP:11605"/>
        <dbReference type="ChEBI" id="CHEBI:15378"/>
        <dbReference type="ChEBI" id="CHEBI:30013"/>
        <dbReference type="ChEBI" id="CHEBI:30616"/>
        <dbReference type="ChEBI" id="CHEBI:61977"/>
        <dbReference type="ChEBI" id="CHEBI:456216"/>
        <dbReference type="EC" id="2.7.11.1"/>
    </reaction>
</comment>
<protein>
    <recommendedName>
        <fullName evidence="1">non-specific serine/threonine protein kinase</fullName>
        <ecNumber evidence="1">2.7.11.1</ecNumber>
    </recommendedName>
</protein>
<keyword evidence="6" id="KW-0067">ATP-binding</keyword>
<dbReference type="PANTHER" id="PTHR43671:SF98">
    <property type="entry name" value="SERINE_THREONINE-PROTEIN KINASE NEK11"/>
    <property type="match status" value="1"/>
</dbReference>
<evidence type="ECO:0000313" key="12">
    <source>
        <dbReference type="Proteomes" id="UP001642484"/>
    </source>
</evidence>
<dbReference type="Proteomes" id="UP001642484">
    <property type="component" value="Unassembled WGS sequence"/>
</dbReference>